<protein>
    <submittedName>
        <fullName evidence="3">Uncharacterized protein</fullName>
    </submittedName>
</protein>
<feature type="region of interest" description="Disordered" evidence="1">
    <location>
        <begin position="46"/>
        <end position="67"/>
    </location>
</feature>
<accession>A0A914ULG5</accession>
<organism evidence="2 3">
    <name type="scientific">Plectus sambesii</name>
    <dbReference type="NCBI Taxonomy" id="2011161"/>
    <lineage>
        <taxon>Eukaryota</taxon>
        <taxon>Metazoa</taxon>
        <taxon>Ecdysozoa</taxon>
        <taxon>Nematoda</taxon>
        <taxon>Chromadorea</taxon>
        <taxon>Plectida</taxon>
        <taxon>Plectina</taxon>
        <taxon>Plectoidea</taxon>
        <taxon>Plectidae</taxon>
        <taxon>Plectus</taxon>
    </lineage>
</organism>
<reference evidence="3" key="1">
    <citation type="submission" date="2022-11" db="UniProtKB">
        <authorList>
            <consortium name="WormBaseParasite"/>
        </authorList>
    </citation>
    <scope>IDENTIFICATION</scope>
</reference>
<name>A0A914ULG5_9BILA</name>
<dbReference type="WBParaSite" id="PSAMB.scaffold106size78906.g2128.t1">
    <property type="protein sequence ID" value="PSAMB.scaffold106size78906.g2128.t1"/>
    <property type="gene ID" value="PSAMB.scaffold106size78906.g2128"/>
</dbReference>
<proteinExistence type="predicted"/>
<dbReference type="Proteomes" id="UP000887566">
    <property type="component" value="Unplaced"/>
</dbReference>
<sequence length="277" mass="29451">MPRSLSPHTARRHVDAASHHSLIAYEPAVASRNPRRAICADRMTDGVQEGLSQSPRRPARPPSFASRSSARFSSDIAVMDVVAAAEHLLACPCLNVQLRVRAASLKDTIEMRAILPMKIRDGFNAEAPFVAHGGGVNKDSTRSASWIKAAIPALVNCFQSDEEDWDVIWCLLCGTTVAAVFQSCVSPLAVISTNLLSSSSYAPSQPSIAAMSSCPAPSTTLFVSEKLLLLVSHARAWTAVDVARWSGCCSSRGISGCGTMRRPRKGEGEEGGDGTTG</sequence>
<keyword evidence="2" id="KW-1185">Reference proteome</keyword>
<evidence type="ECO:0000256" key="1">
    <source>
        <dbReference type="SAM" id="MobiDB-lite"/>
    </source>
</evidence>
<evidence type="ECO:0000313" key="2">
    <source>
        <dbReference type="Proteomes" id="UP000887566"/>
    </source>
</evidence>
<dbReference type="AlphaFoldDB" id="A0A914ULG5"/>
<evidence type="ECO:0000313" key="3">
    <source>
        <dbReference type="WBParaSite" id="PSAMB.scaffold106size78906.g2128.t1"/>
    </source>
</evidence>